<keyword evidence="1" id="KW-0479">Metal-binding</keyword>
<dbReference type="EMBL" id="JASCZI010036377">
    <property type="protein sequence ID" value="MED6129682.1"/>
    <property type="molecule type" value="Genomic_DNA"/>
</dbReference>
<keyword evidence="3" id="KW-1185">Reference proteome</keyword>
<dbReference type="PANTHER" id="PTHR31669:SF283">
    <property type="entry name" value="PROTEIN FAR1-RELATED SEQUENCE"/>
    <property type="match status" value="1"/>
</dbReference>
<gene>
    <name evidence="2" type="ORF">PIB30_110305</name>
</gene>
<keyword evidence="1" id="KW-0862">Zinc</keyword>
<comment type="subcellular location">
    <subcellularLocation>
        <location evidence="1">Nucleus</location>
    </subcellularLocation>
</comment>
<comment type="similarity">
    <text evidence="1">Belongs to the FHY3/FAR1 family.</text>
</comment>
<comment type="function">
    <text evidence="1">Putative transcription activator involved in regulating light control of development.</text>
</comment>
<sequence length="81" mass="9399">MHAFVNKFITRKSSLIQLVRQYDNCLRNKEQKEREADCADFNSNIPCATNSSIEAQFQKAYTMQSSKKCRLNSEARLIAHQ</sequence>
<evidence type="ECO:0000256" key="1">
    <source>
        <dbReference type="RuleBase" id="RU367018"/>
    </source>
</evidence>
<dbReference type="Proteomes" id="UP001341840">
    <property type="component" value="Unassembled WGS sequence"/>
</dbReference>
<accession>A0ABU6RZT9</accession>
<dbReference type="PANTHER" id="PTHR31669">
    <property type="entry name" value="PROTEIN FAR1-RELATED SEQUENCE 10-RELATED"/>
    <property type="match status" value="1"/>
</dbReference>
<protein>
    <recommendedName>
        <fullName evidence="1">Protein FAR1-RELATED SEQUENCE</fullName>
    </recommendedName>
</protein>
<organism evidence="2 3">
    <name type="scientific">Stylosanthes scabra</name>
    <dbReference type="NCBI Taxonomy" id="79078"/>
    <lineage>
        <taxon>Eukaryota</taxon>
        <taxon>Viridiplantae</taxon>
        <taxon>Streptophyta</taxon>
        <taxon>Embryophyta</taxon>
        <taxon>Tracheophyta</taxon>
        <taxon>Spermatophyta</taxon>
        <taxon>Magnoliopsida</taxon>
        <taxon>eudicotyledons</taxon>
        <taxon>Gunneridae</taxon>
        <taxon>Pentapetalae</taxon>
        <taxon>rosids</taxon>
        <taxon>fabids</taxon>
        <taxon>Fabales</taxon>
        <taxon>Fabaceae</taxon>
        <taxon>Papilionoideae</taxon>
        <taxon>50 kb inversion clade</taxon>
        <taxon>dalbergioids sensu lato</taxon>
        <taxon>Dalbergieae</taxon>
        <taxon>Pterocarpus clade</taxon>
        <taxon>Stylosanthes</taxon>
    </lineage>
</organism>
<dbReference type="InterPro" id="IPR031052">
    <property type="entry name" value="FHY3/FAR1"/>
</dbReference>
<reference evidence="2 3" key="1">
    <citation type="journal article" date="2023" name="Plants (Basel)">
        <title>Bridging the Gap: Combining Genomics and Transcriptomics Approaches to Understand Stylosanthes scabra, an Orphan Legume from the Brazilian Caatinga.</title>
        <authorList>
            <person name="Ferreira-Neto J.R.C."/>
            <person name="da Silva M.D."/>
            <person name="Binneck E."/>
            <person name="de Melo N.F."/>
            <person name="da Silva R.H."/>
            <person name="de Melo A.L.T.M."/>
            <person name="Pandolfi V."/>
            <person name="Bustamante F.O."/>
            <person name="Brasileiro-Vidal A.C."/>
            <person name="Benko-Iseppon A.M."/>
        </authorList>
    </citation>
    <scope>NUCLEOTIDE SEQUENCE [LARGE SCALE GENOMIC DNA]</scope>
    <source>
        <tissue evidence="2">Leaves</tissue>
    </source>
</reference>
<name>A0ABU6RZT9_9FABA</name>
<proteinExistence type="inferred from homology"/>
<keyword evidence="1" id="KW-0863">Zinc-finger</keyword>
<comment type="caution">
    <text evidence="2">The sequence shown here is derived from an EMBL/GenBank/DDBJ whole genome shotgun (WGS) entry which is preliminary data.</text>
</comment>
<keyword evidence="1" id="KW-0539">Nucleus</keyword>
<evidence type="ECO:0000313" key="3">
    <source>
        <dbReference type="Proteomes" id="UP001341840"/>
    </source>
</evidence>
<evidence type="ECO:0000313" key="2">
    <source>
        <dbReference type="EMBL" id="MED6129682.1"/>
    </source>
</evidence>
<feature type="non-terminal residue" evidence="2">
    <location>
        <position position="81"/>
    </location>
</feature>